<dbReference type="EMBL" id="CP001742">
    <property type="protein sequence ID" value="ADL18505.1"/>
    <property type="molecule type" value="Genomic_DNA"/>
</dbReference>
<dbReference type="STRING" id="666510.ASAC_0097"/>
<dbReference type="Gene3D" id="3.30.70.20">
    <property type="match status" value="2"/>
</dbReference>
<dbReference type="Pfam" id="PF14697">
    <property type="entry name" value="Fer4_21"/>
    <property type="match status" value="1"/>
</dbReference>
<gene>
    <name evidence="9" type="ordered locus">ASAC_0097</name>
</gene>
<keyword evidence="9" id="KW-0670">Pyruvate</keyword>
<keyword evidence="5" id="KW-0813">Transport</keyword>
<dbReference type="GO" id="GO:0051539">
    <property type="term" value="F:4 iron, 4 sulfur cluster binding"/>
    <property type="evidence" value="ECO:0007669"/>
    <property type="project" value="UniProtKB-KW"/>
</dbReference>
<dbReference type="InterPro" id="IPR017900">
    <property type="entry name" value="4Fe4S_Fe_S_CS"/>
</dbReference>
<reference evidence="9 10" key="1">
    <citation type="journal article" date="2010" name="Appl. Environ. Microbiol.">
        <title>The genome sequence of the crenarchaeon Acidilobus saccharovorans supports a new order, Acidilobales, and suggests an important ecological role in terrestrial acidic hot springs.</title>
        <authorList>
            <person name="Mardanov A.V."/>
            <person name="Svetlitchnyi V.A."/>
            <person name="Beletsky A.V."/>
            <person name="Prokofeva M.I."/>
            <person name="Bonch-Osmolovskaya E.A."/>
            <person name="Ravin N.V."/>
            <person name="Skryabin K.G."/>
        </authorList>
    </citation>
    <scope>NUCLEOTIDE SEQUENCE [LARGE SCALE GENOMIC DNA]</scope>
    <source>
        <strain evidence="10">DSM 16705 / JCM 18335 / VKM B-2471 / 345-15</strain>
    </source>
</reference>
<dbReference type="SUPFAM" id="SSF54862">
    <property type="entry name" value="4Fe-4S ferredoxins"/>
    <property type="match status" value="1"/>
</dbReference>
<evidence type="ECO:0000256" key="6">
    <source>
        <dbReference type="ARBA" id="ARBA00023004"/>
    </source>
</evidence>
<dbReference type="NCBIfam" id="TIGR02179">
    <property type="entry name" value="PorD_KorD"/>
    <property type="match status" value="1"/>
</dbReference>
<keyword evidence="3" id="KW-0479">Metal-binding</keyword>
<keyword evidence="6" id="KW-0408">Iron</keyword>
<dbReference type="PANTHER" id="PTHR43724">
    <property type="entry name" value="PYRUVATE SYNTHASE SUBUNIT PORD"/>
    <property type="match status" value="1"/>
</dbReference>
<dbReference type="GO" id="GO:0016625">
    <property type="term" value="F:oxidoreductase activity, acting on the aldehyde or oxo group of donors, iron-sulfur protein as acceptor"/>
    <property type="evidence" value="ECO:0007669"/>
    <property type="project" value="InterPro"/>
</dbReference>
<dbReference type="PROSITE" id="PS00198">
    <property type="entry name" value="4FE4S_FER_1"/>
    <property type="match status" value="1"/>
</dbReference>
<dbReference type="FunCoup" id="D9PZL7">
    <property type="interactions" value="68"/>
</dbReference>
<evidence type="ECO:0000256" key="2">
    <source>
        <dbReference type="ARBA" id="ARBA00022485"/>
    </source>
</evidence>
<evidence type="ECO:0000256" key="1">
    <source>
        <dbReference type="ARBA" id="ARBA00001966"/>
    </source>
</evidence>
<evidence type="ECO:0000256" key="4">
    <source>
        <dbReference type="ARBA" id="ARBA00022737"/>
    </source>
</evidence>
<sequence length="112" mass="12739">MEVSRMSVRLPGWKEMAIGGIIVNPGNSLEYKTGDWKVLMPVIDQDKCIRCRICWYVCPDNAIKELDKPHTTKAKRVYKISYDVDYDYCKGCGMCAQECPVKAIDMVPVEVS</sequence>
<feature type="domain" description="4Fe-4S ferredoxin-type" evidence="8">
    <location>
        <begin position="80"/>
        <end position="109"/>
    </location>
</feature>
<dbReference type="InterPro" id="IPR011898">
    <property type="entry name" value="PorD_KorD"/>
</dbReference>
<dbReference type="AlphaFoldDB" id="D9PZL7"/>
<proteinExistence type="predicted"/>
<dbReference type="GO" id="GO:0046872">
    <property type="term" value="F:metal ion binding"/>
    <property type="evidence" value="ECO:0007669"/>
    <property type="project" value="UniProtKB-KW"/>
</dbReference>
<dbReference type="Proteomes" id="UP000000346">
    <property type="component" value="Chromosome"/>
</dbReference>
<dbReference type="eggNOG" id="arCOG01604">
    <property type="taxonomic scope" value="Archaea"/>
</dbReference>
<evidence type="ECO:0000313" key="9">
    <source>
        <dbReference type="EMBL" id="ADL18505.1"/>
    </source>
</evidence>
<evidence type="ECO:0000259" key="8">
    <source>
        <dbReference type="PROSITE" id="PS51379"/>
    </source>
</evidence>
<keyword evidence="7" id="KW-0411">Iron-sulfur</keyword>
<keyword evidence="5" id="KW-0249">Electron transport</keyword>
<evidence type="ECO:0000256" key="3">
    <source>
        <dbReference type="ARBA" id="ARBA00022723"/>
    </source>
</evidence>
<comment type="cofactor">
    <cofactor evidence="1">
        <name>[4Fe-4S] cluster</name>
        <dbReference type="ChEBI" id="CHEBI:49883"/>
    </cofactor>
</comment>
<keyword evidence="10" id="KW-1185">Reference proteome</keyword>
<dbReference type="PANTHER" id="PTHR43724:SF1">
    <property type="entry name" value="PYRUVATE SYNTHASE SUBUNIT PORD"/>
    <property type="match status" value="1"/>
</dbReference>
<evidence type="ECO:0000256" key="7">
    <source>
        <dbReference type="ARBA" id="ARBA00023014"/>
    </source>
</evidence>
<name>D9PZL7_ACIS3</name>
<dbReference type="PROSITE" id="PS51379">
    <property type="entry name" value="4FE4S_FER_2"/>
    <property type="match status" value="2"/>
</dbReference>
<dbReference type="InParanoid" id="D9PZL7"/>
<keyword evidence="2" id="KW-0004">4Fe-4S</keyword>
<organism evidence="9 10">
    <name type="scientific">Acidilobus saccharovorans (strain DSM 16705 / JCM 18335 / VKM B-2471 / 345-15)</name>
    <dbReference type="NCBI Taxonomy" id="666510"/>
    <lineage>
        <taxon>Archaea</taxon>
        <taxon>Thermoproteota</taxon>
        <taxon>Thermoprotei</taxon>
        <taxon>Acidilobales</taxon>
        <taxon>Acidilobaceae</taxon>
        <taxon>Acidilobus</taxon>
    </lineage>
</organism>
<evidence type="ECO:0000313" key="10">
    <source>
        <dbReference type="Proteomes" id="UP000000346"/>
    </source>
</evidence>
<evidence type="ECO:0000256" key="5">
    <source>
        <dbReference type="ARBA" id="ARBA00022982"/>
    </source>
</evidence>
<protein>
    <submittedName>
        <fullName evidence="9">Pyruvate:ferredoxin oxidoreductase (POR) and putative 2-oxoglutarate:ferredoxin oxidoreductase (KGOR), delta subunit</fullName>
    </submittedName>
</protein>
<dbReference type="KEGG" id="asc:ASAC_0097"/>
<keyword evidence="4" id="KW-0677">Repeat</keyword>
<accession>D9PZL7</accession>
<feature type="domain" description="4Fe-4S ferredoxin-type" evidence="8">
    <location>
        <begin position="39"/>
        <end position="68"/>
    </location>
</feature>
<dbReference type="InterPro" id="IPR017896">
    <property type="entry name" value="4Fe4S_Fe-S-bd"/>
</dbReference>
<dbReference type="HOGENOM" id="CLU_139698_1_1_2"/>